<dbReference type="Pfam" id="PF01630">
    <property type="entry name" value="Glyco_hydro_56"/>
    <property type="match status" value="1"/>
</dbReference>
<dbReference type="EC" id="3.2.1.35" evidence="3"/>
<dbReference type="OrthoDB" id="5796153at2759"/>
<keyword evidence="5" id="KW-1185">Reference proteome</keyword>
<evidence type="ECO:0000256" key="2">
    <source>
        <dbReference type="ARBA" id="ARBA00023157"/>
    </source>
</evidence>
<dbReference type="InterPro" id="IPR013785">
    <property type="entry name" value="Aldolase_TIM"/>
</dbReference>
<dbReference type="PANTHER" id="PTHR11769">
    <property type="entry name" value="HYALURONIDASE"/>
    <property type="match status" value="1"/>
</dbReference>
<evidence type="ECO:0000256" key="1">
    <source>
        <dbReference type="ARBA" id="ARBA00008871"/>
    </source>
</evidence>
<dbReference type="InterPro" id="IPR017853">
    <property type="entry name" value="GH"/>
</dbReference>
<keyword evidence="3 4" id="KW-0378">Hydrolase</keyword>
<dbReference type="GO" id="GO:0004415">
    <property type="term" value="F:hyalurononglucosaminidase activity"/>
    <property type="evidence" value="ECO:0007669"/>
    <property type="project" value="UniProtKB-UniRule"/>
</dbReference>
<reference evidence="4 5" key="1">
    <citation type="submission" date="2015-09" db="EMBL/GenBank/DDBJ databases">
        <title>Draft genome of the scarab beetle Oryctes borbonicus.</title>
        <authorList>
            <person name="Meyer J.M."/>
            <person name="Markov G.V."/>
            <person name="Baskaran P."/>
            <person name="Herrmann M."/>
            <person name="Sommer R.J."/>
            <person name="Roedelsperger C."/>
        </authorList>
    </citation>
    <scope>NUCLEOTIDE SEQUENCE [LARGE SCALE GENOMIC DNA]</scope>
    <source>
        <strain evidence="4">OB123</strain>
        <tissue evidence="4">Whole animal</tissue>
    </source>
</reference>
<name>A0A0T6BHG7_9SCAR</name>
<dbReference type="Proteomes" id="UP000051574">
    <property type="component" value="Unassembled WGS sequence"/>
</dbReference>
<proteinExistence type="inferred from homology"/>
<dbReference type="EMBL" id="LJIG01000337">
    <property type="protein sequence ID" value="KRT86603.1"/>
    <property type="molecule type" value="Genomic_DNA"/>
</dbReference>
<dbReference type="GO" id="GO:0005975">
    <property type="term" value="P:carbohydrate metabolic process"/>
    <property type="evidence" value="ECO:0007669"/>
    <property type="project" value="InterPro"/>
</dbReference>
<comment type="caution">
    <text evidence="4">The sequence shown here is derived from an EMBL/GenBank/DDBJ whole genome shotgun (WGS) entry which is preliminary data.</text>
</comment>
<dbReference type="SUPFAM" id="SSF51445">
    <property type="entry name" value="(Trans)glycosidases"/>
    <property type="match status" value="1"/>
</dbReference>
<comment type="similarity">
    <text evidence="1 3">Belongs to the glycosyl hydrolase 56 family.</text>
</comment>
<organism evidence="4 5">
    <name type="scientific">Oryctes borbonicus</name>
    <dbReference type="NCBI Taxonomy" id="1629725"/>
    <lineage>
        <taxon>Eukaryota</taxon>
        <taxon>Metazoa</taxon>
        <taxon>Ecdysozoa</taxon>
        <taxon>Arthropoda</taxon>
        <taxon>Hexapoda</taxon>
        <taxon>Insecta</taxon>
        <taxon>Pterygota</taxon>
        <taxon>Neoptera</taxon>
        <taxon>Endopterygota</taxon>
        <taxon>Coleoptera</taxon>
        <taxon>Polyphaga</taxon>
        <taxon>Scarabaeiformia</taxon>
        <taxon>Scarabaeidae</taxon>
        <taxon>Dynastinae</taxon>
        <taxon>Oryctes</taxon>
    </lineage>
</organism>
<accession>A0A0T6BHG7</accession>
<sequence length="170" mass="19825">MQETLYLVKELRPAAKWGYYAYPYCFNMAQNNMESDCSQQVVQENDRIKWLFTTSTAYYPSLYFSQSVLTSEKMIIQMIQGRLKESQRIISTLNKVPTKPKVLPYIWLKYRDTNEYMTKEDLSTIIMVLKSMKADGVIIWGSSKDVNSKKSCQLLHDYVENVLGPILLGY</sequence>
<dbReference type="GO" id="GO:0030214">
    <property type="term" value="P:hyaluronan catabolic process"/>
    <property type="evidence" value="ECO:0007669"/>
    <property type="project" value="TreeGrafter"/>
</dbReference>
<evidence type="ECO:0000313" key="5">
    <source>
        <dbReference type="Proteomes" id="UP000051574"/>
    </source>
</evidence>
<protein>
    <recommendedName>
        <fullName evidence="3">Hyaluronidase</fullName>
        <ecNumber evidence="3">3.2.1.35</ecNumber>
    </recommendedName>
</protein>
<dbReference type="Gene3D" id="3.20.20.70">
    <property type="entry name" value="Aldolase class I"/>
    <property type="match status" value="1"/>
</dbReference>
<keyword evidence="3" id="KW-0326">Glycosidase</keyword>
<evidence type="ECO:0000313" key="4">
    <source>
        <dbReference type="EMBL" id="KRT86603.1"/>
    </source>
</evidence>
<gene>
    <name evidence="4" type="ORF">AMK59_1312</name>
</gene>
<dbReference type="InterPro" id="IPR018155">
    <property type="entry name" value="Hyaluronidase"/>
</dbReference>
<dbReference type="PANTHER" id="PTHR11769:SF35">
    <property type="entry name" value="HYALURONIDASE"/>
    <property type="match status" value="1"/>
</dbReference>
<dbReference type="AlphaFoldDB" id="A0A0T6BHG7"/>
<keyword evidence="2" id="KW-1015">Disulfide bond</keyword>
<evidence type="ECO:0000256" key="3">
    <source>
        <dbReference type="RuleBase" id="RU610713"/>
    </source>
</evidence>
<comment type="catalytic activity">
    <reaction evidence="3">
        <text>Random hydrolysis of (1-&gt;4)-linkages between N-acetyl-beta-D-glucosamine and D-glucuronate residues in hyaluronate.</text>
        <dbReference type="EC" id="3.2.1.35"/>
    </reaction>
</comment>